<evidence type="ECO:0000256" key="1">
    <source>
        <dbReference type="SAM" id="MobiDB-lite"/>
    </source>
</evidence>
<feature type="compositionally biased region" description="Basic and acidic residues" evidence="1">
    <location>
        <begin position="1"/>
        <end position="14"/>
    </location>
</feature>
<sequence>MSPDENEKQRDKIAEPVLTGEDVELSEEHFLEDVTSVGDVDPSVIPEENDLTSGTSPNGDEDAVSFESSTEVFTDRVSISAQPDRADVGVETPRDVLENRGEAVFSEVDETMVPAPVEDTGVLRRSLVEPTQPMPVRPEPPAPVPLPDDETLFAGATVLPTVPGRAGGRWLSAIAFLLLTPVVWYLLSDAGARFFVAEANPWQTGIVNLAGIAEFVGGLALIVLLGVVAAQSSLGLLLSGVLFTVAGLPFLVVPGYTRQFLESALDPSLNGLGAFGQNVSFHLAFTGATGILTIIGVTLLTLSWVVYRVRRKGRSEENLRIEVSHTNPEGLHARWARKASQR</sequence>
<keyword evidence="2" id="KW-0812">Transmembrane</keyword>
<feature type="transmembrane region" description="Helical" evidence="2">
    <location>
        <begin position="236"/>
        <end position="261"/>
    </location>
</feature>
<dbReference type="Proteomes" id="UP000470875">
    <property type="component" value="Unassembled WGS sequence"/>
</dbReference>
<dbReference type="EMBL" id="VULO01000001">
    <property type="protein sequence ID" value="MSS83291.1"/>
    <property type="molecule type" value="Genomic_DNA"/>
</dbReference>
<accession>A0A6N7W1M3</accession>
<evidence type="ECO:0000313" key="4">
    <source>
        <dbReference type="Proteomes" id="UP000470875"/>
    </source>
</evidence>
<feature type="transmembrane region" description="Helical" evidence="2">
    <location>
        <begin position="281"/>
        <end position="307"/>
    </location>
</feature>
<feature type="transmembrane region" description="Helical" evidence="2">
    <location>
        <begin position="207"/>
        <end position="229"/>
    </location>
</feature>
<comment type="caution">
    <text evidence="3">The sequence shown here is derived from an EMBL/GenBank/DDBJ whole genome shotgun (WGS) entry which is preliminary data.</text>
</comment>
<feature type="transmembrane region" description="Helical" evidence="2">
    <location>
        <begin position="170"/>
        <end position="187"/>
    </location>
</feature>
<feature type="region of interest" description="Disordered" evidence="1">
    <location>
        <begin position="35"/>
        <end position="71"/>
    </location>
</feature>
<gene>
    <name evidence="3" type="ORF">FYJ24_00620</name>
</gene>
<evidence type="ECO:0000256" key="2">
    <source>
        <dbReference type="SAM" id="Phobius"/>
    </source>
</evidence>
<feature type="region of interest" description="Disordered" evidence="1">
    <location>
        <begin position="1"/>
        <end position="23"/>
    </location>
</feature>
<keyword evidence="4" id="KW-1185">Reference proteome</keyword>
<keyword evidence="2" id="KW-1133">Transmembrane helix</keyword>
<reference evidence="3 4" key="1">
    <citation type="submission" date="2019-08" db="EMBL/GenBank/DDBJ databases">
        <title>In-depth cultivation of the pig gut microbiome towards novel bacterial diversity and tailored functional studies.</title>
        <authorList>
            <person name="Wylensek D."/>
            <person name="Hitch T.C.A."/>
            <person name="Clavel T."/>
        </authorList>
    </citation>
    <scope>NUCLEOTIDE SEQUENCE [LARGE SCALE GENOMIC DNA]</scope>
    <source>
        <strain evidence="3 4">WB03_NA08</strain>
    </source>
</reference>
<protein>
    <submittedName>
        <fullName evidence="3">Uncharacterized protein</fullName>
    </submittedName>
</protein>
<organism evidence="3 4">
    <name type="scientific">Scrofimicrobium canadense</name>
    <dbReference type="NCBI Taxonomy" id="2652290"/>
    <lineage>
        <taxon>Bacteria</taxon>
        <taxon>Bacillati</taxon>
        <taxon>Actinomycetota</taxon>
        <taxon>Actinomycetes</taxon>
        <taxon>Actinomycetales</taxon>
        <taxon>Actinomycetaceae</taxon>
        <taxon>Scrofimicrobium</taxon>
    </lineage>
</organism>
<dbReference type="AlphaFoldDB" id="A0A6N7W1M3"/>
<dbReference type="RefSeq" id="WP_154542609.1">
    <property type="nucleotide sequence ID" value="NZ_VULO01000001.1"/>
</dbReference>
<keyword evidence="2" id="KW-0472">Membrane</keyword>
<proteinExistence type="predicted"/>
<name>A0A6N7W1M3_9ACTO</name>
<evidence type="ECO:0000313" key="3">
    <source>
        <dbReference type="EMBL" id="MSS83291.1"/>
    </source>
</evidence>